<name>A0A7W7CVR1_9ACTN</name>
<accession>A0A7W7CVR1</accession>
<dbReference type="InterPro" id="IPR045794">
    <property type="entry name" value="Trypco1"/>
</dbReference>
<feature type="compositionally biased region" description="Low complexity" evidence="1">
    <location>
        <begin position="128"/>
        <end position="137"/>
    </location>
</feature>
<feature type="region of interest" description="Disordered" evidence="1">
    <location>
        <begin position="128"/>
        <end position="158"/>
    </location>
</feature>
<keyword evidence="4" id="KW-1185">Reference proteome</keyword>
<evidence type="ECO:0000259" key="2">
    <source>
        <dbReference type="Pfam" id="PF19493"/>
    </source>
</evidence>
<dbReference type="NCBIfam" id="NF041216">
    <property type="entry name" value="CU044_2847_fam"/>
    <property type="match status" value="1"/>
</dbReference>
<dbReference type="AlphaFoldDB" id="A0A7W7CVR1"/>
<dbReference type="Pfam" id="PF19493">
    <property type="entry name" value="Trypco1"/>
    <property type="match status" value="1"/>
</dbReference>
<feature type="domain" description="Trypsin-co-occurring" evidence="2">
    <location>
        <begin position="17"/>
        <end position="123"/>
    </location>
</feature>
<evidence type="ECO:0000313" key="4">
    <source>
        <dbReference type="Proteomes" id="UP000542742"/>
    </source>
</evidence>
<sequence length="158" mass="16770">MDRMDGALPPNRDIVEIDLGDGTTIPVEVTIEPNGDFAPGGRSDAAFGDWFRGDRRAALSTTPTVKAMTRWVHSQLQDVDTLLPDRVTLEMGVKLVAKSPDLVTPVLGQVGGETSLLIRLEWDLGQAAAGKAAPAPAEGDQDDDDRNSDQQSTSGTDG</sequence>
<organism evidence="3 4">
    <name type="scientific">Paractinoplanes abujensis</name>
    <dbReference type="NCBI Taxonomy" id="882441"/>
    <lineage>
        <taxon>Bacteria</taxon>
        <taxon>Bacillati</taxon>
        <taxon>Actinomycetota</taxon>
        <taxon>Actinomycetes</taxon>
        <taxon>Micromonosporales</taxon>
        <taxon>Micromonosporaceae</taxon>
        <taxon>Paractinoplanes</taxon>
    </lineage>
</organism>
<protein>
    <recommendedName>
        <fullName evidence="2">Trypsin-co-occurring domain-containing protein</fullName>
    </recommendedName>
</protein>
<proteinExistence type="predicted"/>
<feature type="compositionally biased region" description="Low complexity" evidence="1">
    <location>
        <begin position="149"/>
        <end position="158"/>
    </location>
</feature>
<evidence type="ECO:0000256" key="1">
    <source>
        <dbReference type="SAM" id="MobiDB-lite"/>
    </source>
</evidence>
<dbReference type="EMBL" id="JACHMF010000001">
    <property type="protein sequence ID" value="MBB4695595.1"/>
    <property type="molecule type" value="Genomic_DNA"/>
</dbReference>
<evidence type="ECO:0000313" key="3">
    <source>
        <dbReference type="EMBL" id="MBB4695595.1"/>
    </source>
</evidence>
<gene>
    <name evidence="3" type="ORF">BKA14_005743</name>
</gene>
<dbReference type="Proteomes" id="UP000542742">
    <property type="component" value="Unassembled WGS sequence"/>
</dbReference>
<reference evidence="3 4" key="1">
    <citation type="submission" date="2020-08" db="EMBL/GenBank/DDBJ databases">
        <title>Sequencing the genomes of 1000 actinobacteria strains.</title>
        <authorList>
            <person name="Klenk H.-P."/>
        </authorList>
    </citation>
    <scope>NUCLEOTIDE SEQUENCE [LARGE SCALE GENOMIC DNA]</scope>
    <source>
        <strain evidence="3 4">DSM 45518</strain>
    </source>
</reference>
<comment type="caution">
    <text evidence="3">The sequence shown here is derived from an EMBL/GenBank/DDBJ whole genome shotgun (WGS) entry which is preliminary data.</text>
</comment>